<dbReference type="KEGG" id="cyc:PCC7424_3357"/>
<dbReference type="RefSeq" id="WP_015955348.1">
    <property type="nucleotide sequence ID" value="NC_011729.1"/>
</dbReference>
<reference evidence="2" key="1">
    <citation type="journal article" date="2011" name="MBio">
        <title>Novel metabolic attributes of the genus Cyanothece, comprising a group of unicellular nitrogen-fixing Cyanobacteria.</title>
        <authorList>
            <person name="Bandyopadhyay A."/>
            <person name="Elvitigala T."/>
            <person name="Welsh E."/>
            <person name="Stockel J."/>
            <person name="Liberton M."/>
            <person name="Min H."/>
            <person name="Sherman L.A."/>
            <person name="Pakrasi H.B."/>
        </authorList>
    </citation>
    <scope>NUCLEOTIDE SEQUENCE [LARGE SCALE GENOMIC DNA]</scope>
    <source>
        <strain evidence="2">PCC 7424</strain>
    </source>
</reference>
<name>B7KE55_GLOC7</name>
<dbReference type="Pfam" id="PF20475">
    <property type="entry name" value="DUF6717"/>
    <property type="match status" value="1"/>
</dbReference>
<sequence length="114" mass="13389">MQNSIMLIIPYRYEGMWVFDDDKVGLVREPFVSGIPEMIDILVKDITNAEQGFRLLFAATPFPGYQIELNWLREEFGGHWYSWREQGLEGWLCPALFKYFSQAPLKLYCKAESK</sequence>
<dbReference type="eggNOG" id="ENOG5032W1E">
    <property type="taxonomic scope" value="Bacteria"/>
</dbReference>
<dbReference type="EMBL" id="CP001291">
    <property type="protein sequence ID" value="ACK71753.1"/>
    <property type="molecule type" value="Genomic_DNA"/>
</dbReference>
<dbReference type="InterPro" id="IPR046562">
    <property type="entry name" value="DUF6717"/>
</dbReference>
<proteinExistence type="predicted"/>
<gene>
    <name evidence="1" type="ordered locus">PCC7424_3357</name>
</gene>
<dbReference type="AlphaFoldDB" id="B7KE55"/>
<evidence type="ECO:0000313" key="1">
    <source>
        <dbReference type="EMBL" id="ACK71753.1"/>
    </source>
</evidence>
<accession>B7KE55</accession>
<protein>
    <submittedName>
        <fullName evidence="1">Uncharacterized protein</fullName>
    </submittedName>
</protein>
<dbReference type="OrthoDB" id="274225at2"/>
<dbReference type="HOGENOM" id="CLU_2106521_0_0_3"/>
<evidence type="ECO:0000313" key="2">
    <source>
        <dbReference type="Proteomes" id="UP000002384"/>
    </source>
</evidence>
<organism evidence="1 2">
    <name type="scientific">Gloeothece citriformis (strain PCC 7424)</name>
    <name type="common">Cyanothece sp. (strain PCC 7424)</name>
    <dbReference type="NCBI Taxonomy" id="65393"/>
    <lineage>
        <taxon>Bacteria</taxon>
        <taxon>Bacillati</taxon>
        <taxon>Cyanobacteriota</taxon>
        <taxon>Cyanophyceae</taxon>
        <taxon>Oscillatoriophycideae</taxon>
        <taxon>Chroococcales</taxon>
        <taxon>Aphanothecaceae</taxon>
        <taxon>Gloeothece</taxon>
        <taxon>Gloeothece citriformis</taxon>
    </lineage>
</organism>
<dbReference type="Proteomes" id="UP000002384">
    <property type="component" value="Chromosome"/>
</dbReference>
<keyword evidence="2" id="KW-1185">Reference proteome</keyword>